<dbReference type="InterPro" id="IPR002146">
    <property type="entry name" value="ATP_synth_b/b'su_bac/chlpt"/>
</dbReference>
<protein>
    <recommendedName>
        <fullName evidence="13">ATP synthase subunit b</fullName>
    </recommendedName>
    <alternativeName>
        <fullName evidence="13">ATP synthase F(0) sector subunit b</fullName>
    </alternativeName>
    <alternativeName>
        <fullName evidence="13">ATPase subunit I</fullName>
    </alternativeName>
    <alternativeName>
        <fullName evidence="13">F-type ATPase subunit b</fullName>
        <shortName evidence="13">F-ATPase subunit b</shortName>
    </alternativeName>
</protein>
<evidence type="ECO:0000256" key="13">
    <source>
        <dbReference type="HAMAP-Rule" id="MF_01398"/>
    </source>
</evidence>
<dbReference type="PANTHER" id="PTHR33445:SF1">
    <property type="entry name" value="ATP SYNTHASE SUBUNIT B"/>
    <property type="match status" value="1"/>
</dbReference>
<dbReference type="Gene3D" id="6.10.250.1580">
    <property type="match status" value="1"/>
</dbReference>
<keyword evidence="3 13" id="KW-0138">CF(0)</keyword>
<keyword evidence="18" id="KW-1185">Reference proteome</keyword>
<keyword evidence="6 13" id="KW-1133">Transmembrane helix</keyword>
<evidence type="ECO:0000256" key="9">
    <source>
        <dbReference type="ARBA" id="ARBA00023310"/>
    </source>
</evidence>
<dbReference type="GO" id="GO:0045259">
    <property type="term" value="C:proton-transporting ATP synthase complex"/>
    <property type="evidence" value="ECO:0007669"/>
    <property type="project" value="UniProtKB-KW"/>
</dbReference>
<evidence type="ECO:0000256" key="7">
    <source>
        <dbReference type="ARBA" id="ARBA00023065"/>
    </source>
</evidence>
<evidence type="ECO:0000313" key="18">
    <source>
        <dbReference type="Proteomes" id="UP000033220"/>
    </source>
</evidence>
<proteinExistence type="inferred from homology"/>
<comment type="subunit">
    <text evidence="13">F-type ATPases have 2 components, F(1) - the catalytic core - and F(0) - the membrane proton channel. F(1) has five subunits: alpha(3), beta(3), gamma(1), delta(1), epsilon(1). F(0) has three main subunits: a(1), b(2) and c(10-14). The alpha and beta chains form an alternating ring which encloses part of the gamma chain. F(1) is attached to F(0) by a central stalk formed by the gamma and epsilon chains, while a peripheral stalk is formed by the delta and b chains.</text>
</comment>
<keyword evidence="9 13" id="KW-0066">ATP synthesis</keyword>
<dbReference type="eggNOG" id="COG0711">
    <property type="taxonomic scope" value="Bacteria"/>
</dbReference>
<dbReference type="GO" id="GO:0012505">
    <property type="term" value="C:endomembrane system"/>
    <property type="evidence" value="ECO:0007669"/>
    <property type="project" value="UniProtKB-SubCell"/>
</dbReference>
<dbReference type="GO" id="GO:0005886">
    <property type="term" value="C:plasma membrane"/>
    <property type="evidence" value="ECO:0007669"/>
    <property type="project" value="UniProtKB-SubCell"/>
</dbReference>
<evidence type="ECO:0000256" key="11">
    <source>
        <dbReference type="ARBA" id="ARBA00025614"/>
    </source>
</evidence>
<evidence type="ECO:0000313" key="17">
    <source>
        <dbReference type="EMBL" id="CCG06797.1"/>
    </source>
</evidence>
<comment type="function">
    <text evidence="10 13">F(1)F(0) ATP synthase produces ATP from ADP in the presence of a proton or sodium gradient. F-type ATPases consist of two structural domains, F(1) containing the extramembraneous catalytic core and F(0) containing the membrane proton channel, linked together by a central stalk and a peripheral stalk. During catalysis, ATP synthesis in the catalytic domain of F(1) is coupled via a rotary mechanism of the central stalk subunits to proton translocation.</text>
</comment>
<evidence type="ECO:0000256" key="12">
    <source>
        <dbReference type="ARBA" id="ARBA00037847"/>
    </source>
</evidence>
<dbReference type="InterPro" id="IPR050059">
    <property type="entry name" value="ATP_synthase_B_chain"/>
</dbReference>
<evidence type="ECO:0000256" key="16">
    <source>
        <dbReference type="SAM" id="MobiDB-lite"/>
    </source>
</evidence>
<organism evidence="17 18">
    <name type="scientific">Pararhodospirillum photometricum DSM 122</name>
    <dbReference type="NCBI Taxonomy" id="1150469"/>
    <lineage>
        <taxon>Bacteria</taxon>
        <taxon>Pseudomonadati</taxon>
        <taxon>Pseudomonadota</taxon>
        <taxon>Alphaproteobacteria</taxon>
        <taxon>Rhodospirillales</taxon>
        <taxon>Rhodospirillaceae</taxon>
        <taxon>Pararhodospirillum</taxon>
    </lineage>
</organism>
<dbReference type="EMBL" id="HE663493">
    <property type="protein sequence ID" value="CCG06797.1"/>
    <property type="molecule type" value="Genomic_DNA"/>
</dbReference>
<dbReference type="PANTHER" id="PTHR33445">
    <property type="entry name" value="ATP SYNTHASE SUBUNIT B', CHLOROPLASTIC"/>
    <property type="match status" value="1"/>
</dbReference>
<comment type="subcellular location">
    <subcellularLocation>
        <location evidence="13">Cell membrane</location>
        <topology evidence="13">Single-pass membrane protein</topology>
    </subcellularLocation>
    <subcellularLocation>
        <location evidence="12">Endomembrane system</location>
        <topology evidence="12">Single-pass membrane protein</topology>
    </subcellularLocation>
</comment>
<dbReference type="GO" id="GO:0046933">
    <property type="term" value="F:proton-transporting ATP synthase activity, rotational mechanism"/>
    <property type="evidence" value="ECO:0007669"/>
    <property type="project" value="UniProtKB-UniRule"/>
</dbReference>
<name>H6SMB4_PARPM</name>
<feature type="coiled-coil region" evidence="15">
    <location>
        <begin position="62"/>
        <end position="147"/>
    </location>
</feature>
<comment type="function">
    <text evidence="11">Component of the F(0) channel, it forms part of the peripheral stalk, linking F(1) to F(0). The b'-subunit is a diverged and duplicated form of b found in plants and photosynthetic bacteria.</text>
</comment>
<keyword evidence="7 13" id="KW-0406">Ion transport</keyword>
<evidence type="ECO:0000256" key="5">
    <source>
        <dbReference type="ARBA" id="ARBA00022781"/>
    </source>
</evidence>
<feature type="transmembrane region" description="Helical" evidence="13">
    <location>
        <begin position="39"/>
        <end position="58"/>
    </location>
</feature>
<reference evidence="17 18" key="1">
    <citation type="submission" date="2012-02" db="EMBL/GenBank/DDBJ databases">
        <title>Shotgun genome sequence of Phaeospirillum photometricum DSM 122.</title>
        <authorList>
            <person name="Duquesne K."/>
            <person name="Sturgis J."/>
        </authorList>
    </citation>
    <scope>NUCLEOTIDE SEQUENCE [LARGE SCALE GENOMIC DNA]</scope>
    <source>
        <strain evidence="18">DSM122</strain>
    </source>
</reference>
<dbReference type="Pfam" id="PF00430">
    <property type="entry name" value="ATP-synt_B"/>
    <property type="match status" value="1"/>
</dbReference>
<dbReference type="GO" id="GO:0046961">
    <property type="term" value="F:proton-transporting ATPase activity, rotational mechanism"/>
    <property type="evidence" value="ECO:0007669"/>
    <property type="project" value="TreeGrafter"/>
</dbReference>
<evidence type="ECO:0000256" key="8">
    <source>
        <dbReference type="ARBA" id="ARBA00023136"/>
    </source>
</evidence>
<feature type="region of interest" description="Disordered" evidence="16">
    <location>
        <begin position="1"/>
        <end position="25"/>
    </location>
</feature>
<sequence length="190" mass="20705">MSAWAPERQAPIDPFTPPCPPREPPSMPQFDFSTFPSQFLWLAVTIVLLYVVMSRLAIPRLAETLDQRQKMIDDDLEQAERLKSQTEAAIASYETALAEARANAQDAIRTVTEAATQEATARTTEVNARLASQIKDGESRIAKARDNALANVREVASSVAQGIVSRLAGLSVEAKRVDGAVATVLKEQGR</sequence>
<dbReference type="HAMAP" id="MF_01398">
    <property type="entry name" value="ATP_synth_b_bprime"/>
    <property type="match status" value="1"/>
</dbReference>
<evidence type="ECO:0000256" key="6">
    <source>
        <dbReference type="ARBA" id="ARBA00022989"/>
    </source>
</evidence>
<keyword evidence="4 13" id="KW-0812">Transmembrane</keyword>
<evidence type="ECO:0000256" key="15">
    <source>
        <dbReference type="SAM" id="Coils"/>
    </source>
</evidence>
<dbReference type="PATRIC" id="fig|1150469.3.peg.218"/>
<evidence type="ECO:0000256" key="10">
    <source>
        <dbReference type="ARBA" id="ARBA00025198"/>
    </source>
</evidence>
<dbReference type="AlphaFoldDB" id="H6SMB4"/>
<feature type="compositionally biased region" description="Pro residues" evidence="16">
    <location>
        <begin position="14"/>
        <end position="25"/>
    </location>
</feature>
<dbReference type="STRING" id="1150469.RSPPHO_00171"/>
<dbReference type="Proteomes" id="UP000033220">
    <property type="component" value="Chromosome DSM 122"/>
</dbReference>
<keyword evidence="15" id="KW-0175">Coiled coil</keyword>
<dbReference type="HOGENOM" id="CLU_079215_1_0_5"/>
<evidence type="ECO:0000256" key="2">
    <source>
        <dbReference type="ARBA" id="ARBA00022448"/>
    </source>
</evidence>
<evidence type="ECO:0000256" key="1">
    <source>
        <dbReference type="ARBA" id="ARBA00005513"/>
    </source>
</evidence>
<evidence type="ECO:0000256" key="14">
    <source>
        <dbReference type="RuleBase" id="RU003848"/>
    </source>
</evidence>
<evidence type="ECO:0000256" key="3">
    <source>
        <dbReference type="ARBA" id="ARBA00022547"/>
    </source>
</evidence>
<gene>
    <name evidence="17" type="primary">atpG1</name>
    <name evidence="13" type="synonym">atpF</name>
    <name evidence="17" type="ORF">RSPPHO_00171</name>
</gene>
<dbReference type="CDD" id="cd06503">
    <property type="entry name" value="ATP-synt_Fo_b"/>
    <property type="match status" value="1"/>
</dbReference>
<keyword evidence="2 13" id="KW-0813">Transport</keyword>
<accession>H6SMB4</accession>
<keyword evidence="8 13" id="KW-0472">Membrane</keyword>
<keyword evidence="13" id="KW-1003">Cell membrane</keyword>
<evidence type="ECO:0000256" key="4">
    <source>
        <dbReference type="ARBA" id="ARBA00022692"/>
    </source>
</evidence>
<dbReference type="KEGG" id="rpm:RSPPHO_00171"/>
<keyword evidence="5 13" id="KW-0375">Hydrogen ion transport</keyword>
<comment type="similarity">
    <text evidence="1 13 14">Belongs to the ATPase B chain family.</text>
</comment>